<dbReference type="SUPFAM" id="SSF56349">
    <property type="entry name" value="DNA breaking-rejoining enzymes"/>
    <property type="match status" value="1"/>
</dbReference>
<reference evidence="3" key="2">
    <citation type="journal article" date="2014" name="ISME J.">
        <title>Microbial stratification in low pH oxic and suboxic macroscopic growths along an acid mine drainage.</title>
        <authorList>
            <person name="Mendez-Garcia C."/>
            <person name="Mesa V."/>
            <person name="Sprenger R.R."/>
            <person name="Richter M."/>
            <person name="Diez M.S."/>
            <person name="Solano J."/>
            <person name="Bargiela R."/>
            <person name="Golyshina O.V."/>
            <person name="Manteca A."/>
            <person name="Ramos J.L."/>
            <person name="Gallego J.R."/>
            <person name="Llorente I."/>
            <person name="Martins Dos Santos V.A."/>
            <person name="Jensen O.N."/>
            <person name="Pelaez A.I."/>
            <person name="Sanchez J."/>
            <person name="Ferrer M."/>
        </authorList>
    </citation>
    <scope>NUCLEOTIDE SEQUENCE</scope>
</reference>
<dbReference type="GO" id="GO:0003677">
    <property type="term" value="F:DNA binding"/>
    <property type="evidence" value="ECO:0007669"/>
    <property type="project" value="InterPro"/>
</dbReference>
<comment type="caution">
    <text evidence="3">The sequence shown here is derived from an EMBL/GenBank/DDBJ whole genome shotgun (WGS) entry which is preliminary data.</text>
</comment>
<dbReference type="GO" id="GO:0006310">
    <property type="term" value="P:DNA recombination"/>
    <property type="evidence" value="ECO:0007669"/>
    <property type="project" value="UniProtKB-KW"/>
</dbReference>
<dbReference type="Pfam" id="PF00589">
    <property type="entry name" value="Phage_integrase"/>
    <property type="match status" value="1"/>
</dbReference>
<keyword evidence="1" id="KW-0233">DNA recombination</keyword>
<accession>T1AZY0</accession>
<dbReference type="AlphaFoldDB" id="T1AZY0"/>
<proteinExistence type="predicted"/>
<dbReference type="InterPro" id="IPR013762">
    <property type="entry name" value="Integrase-like_cat_sf"/>
</dbReference>
<dbReference type="EMBL" id="AUZY01008339">
    <property type="protein sequence ID" value="EQD46234.1"/>
    <property type="molecule type" value="Genomic_DNA"/>
</dbReference>
<dbReference type="InterPro" id="IPR002104">
    <property type="entry name" value="Integrase_catalytic"/>
</dbReference>
<feature type="domain" description="Tyr recombinase" evidence="2">
    <location>
        <begin position="1"/>
        <end position="48"/>
    </location>
</feature>
<sequence length="59" mass="6281">MFRHATANELIRRGTGIDVVKELLGHASIHTTQTYLNPDTDALRAAVESLGPLGGAARP</sequence>
<dbReference type="Gene3D" id="1.10.443.10">
    <property type="entry name" value="Intergrase catalytic core"/>
    <property type="match status" value="1"/>
</dbReference>
<protein>
    <submittedName>
        <fullName evidence="3">Integrase, catalytic core, phage domain protein</fullName>
    </submittedName>
</protein>
<evidence type="ECO:0000259" key="2">
    <source>
        <dbReference type="PROSITE" id="PS51898"/>
    </source>
</evidence>
<reference evidence="3" key="1">
    <citation type="submission" date="2013-08" db="EMBL/GenBank/DDBJ databases">
        <authorList>
            <person name="Mendez C."/>
            <person name="Richter M."/>
            <person name="Ferrer M."/>
            <person name="Sanchez J."/>
        </authorList>
    </citation>
    <scope>NUCLEOTIDE SEQUENCE</scope>
</reference>
<dbReference type="GO" id="GO:0015074">
    <property type="term" value="P:DNA integration"/>
    <property type="evidence" value="ECO:0007669"/>
    <property type="project" value="InterPro"/>
</dbReference>
<evidence type="ECO:0000313" key="3">
    <source>
        <dbReference type="EMBL" id="EQD46234.1"/>
    </source>
</evidence>
<gene>
    <name evidence="3" type="ORF">B1B_12702</name>
</gene>
<organism evidence="3">
    <name type="scientific">mine drainage metagenome</name>
    <dbReference type="NCBI Taxonomy" id="410659"/>
    <lineage>
        <taxon>unclassified sequences</taxon>
        <taxon>metagenomes</taxon>
        <taxon>ecological metagenomes</taxon>
    </lineage>
</organism>
<evidence type="ECO:0000256" key="1">
    <source>
        <dbReference type="ARBA" id="ARBA00023172"/>
    </source>
</evidence>
<name>T1AZY0_9ZZZZ</name>
<dbReference type="PROSITE" id="PS51898">
    <property type="entry name" value="TYR_RECOMBINASE"/>
    <property type="match status" value="1"/>
</dbReference>
<dbReference type="InterPro" id="IPR011010">
    <property type="entry name" value="DNA_brk_join_enz"/>
</dbReference>